<evidence type="ECO:0000313" key="1">
    <source>
        <dbReference type="EMBL" id="KAI9915446.1"/>
    </source>
</evidence>
<organism evidence="1 2">
    <name type="scientific">Peronosclerospora sorghi</name>
    <dbReference type="NCBI Taxonomy" id="230839"/>
    <lineage>
        <taxon>Eukaryota</taxon>
        <taxon>Sar</taxon>
        <taxon>Stramenopiles</taxon>
        <taxon>Oomycota</taxon>
        <taxon>Peronosporomycetes</taxon>
        <taxon>Peronosporales</taxon>
        <taxon>Peronosporaceae</taxon>
        <taxon>Peronosclerospora</taxon>
    </lineage>
</organism>
<evidence type="ECO:0000313" key="2">
    <source>
        <dbReference type="Proteomes" id="UP001163321"/>
    </source>
</evidence>
<reference evidence="1 2" key="1">
    <citation type="journal article" date="2022" name="bioRxiv">
        <title>The genome of the oomycete Peronosclerospora sorghi, a cosmopolitan pathogen of maize and sorghum, is inflated with dispersed pseudogenes.</title>
        <authorList>
            <person name="Fletcher K."/>
            <person name="Martin F."/>
            <person name="Isakeit T."/>
            <person name="Cavanaugh K."/>
            <person name="Magill C."/>
            <person name="Michelmore R."/>
        </authorList>
    </citation>
    <scope>NUCLEOTIDE SEQUENCE [LARGE SCALE GENOMIC DNA]</scope>
    <source>
        <strain evidence="1">P6</strain>
    </source>
</reference>
<keyword evidence="2" id="KW-1185">Reference proteome</keyword>
<accession>A0ACC0WAU3</accession>
<proteinExistence type="predicted"/>
<comment type="caution">
    <text evidence="1">The sequence shown here is derived from an EMBL/GenBank/DDBJ whole genome shotgun (WGS) entry which is preliminary data.</text>
</comment>
<dbReference type="EMBL" id="CM047582">
    <property type="protein sequence ID" value="KAI9915446.1"/>
    <property type="molecule type" value="Genomic_DNA"/>
</dbReference>
<dbReference type="Proteomes" id="UP001163321">
    <property type="component" value="Chromosome 3"/>
</dbReference>
<gene>
    <name evidence="1" type="ORF">PsorP6_007449</name>
</gene>
<protein>
    <submittedName>
        <fullName evidence="1">Uncharacterized protein</fullName>
    </submittedName>
</protein>
<sequence>MRTCVFCLSVPSGSSAKVYQLCNKMFCAPMNFWLRLVLLVRLQLAHWRTFPLSVLLNSLHGDEKATVLLGARKTSVKTIKNDFHSSSYCFRLYFAHLVHSKLTSIGQRHGVFYRRTFSLVPLPEMDLKTILRVKCMCLICFNRSLPSVKQFKLLKDNLIRKLEPQMRTLPRLCAFAERLEAAASLVNDQPSVIKFSLNSTSSSPSGWIDRLLPPLELMEKEERRFHSSTNELFLFQFLSLPFSTVRGPCGHREIFLDSPLVLLRFKLLNHVLLGFTNTLGATSRSTKFCLYFNELWVGFHHIFQLLSRFPKEPVQILNA</sequence>
<name>A0ACC0WAU3_9STRA</name>